<keyword evidence="5" id="KW-0378">Hydrolase</keyword>
<comment type="caution">
    <text evidence="9">The sequence shown here is derived from an EMBL/GenBank/DDBJ whole genome shotgun (WGS) entry which is preliminary data.</text>
</comment>
<keyword evidence="6" id="KW-0695">RNA-directed DNA polymerase</keyword>
<gene>
    <name evidence="9" type="ORF">ACEWY4_024564</name>
</gene>
<accession>A0ABD1J0N8</accession>
<dbReference type="GO" id="GO:0004519">
    <property type="term" value="F:endonuclease activity"/>
    <property type="evidence" value="ECO:0007669"/>
    <property type="project" value="UniProtKB-KW"/>
</dbReference>
<keyword evidence="4" id="KW-0255">Endonuclease</keyword>
<dbReference type="EMBL" id="JBHFQA010000021">
    <property type="protein sequence ID" value="KAL2080771.1"/>
    <property type="molecule type" value="Genomic_DNA"/>
</dbReference>
<keyword evidence="3" id="KW-0540">Nuclease</keyword>
<dbReference type="CDD" id="cd09274">
    <property type="entry name" value="RNase_HI_RT_Ty3"/>
    <property type="match status" value="1"/>
</dbReference>
<dbReference type="GO" id="GO:0003964">
    <property type="term" value="F:RNA-directed DNA polymerase activity"/>
    <property type="evidence" value="ECO:0007669"/>
    <property type="project" value="UniProtKB-KW"/>
</dbReference>
<dbReference type="PANTHER" id="PTHR34072:SF52">
    <property type="entry name" value="RIBONUCLEASE H"/>
    <property type="match status" value="1"/>
</dbReference>
<dbReference type="AlphaFoldDB" id="A0ABD1J0N8"/>
<dbReference type="PANTHER" id="PTHR34072">
    <property type="entry name" value="ENZYMATIC POLYPROTEIN-RELATED"/>
    <property type="match status" value="1"/>
</dbReference>
<evidence type="ECO:0000313" key="10">
    <source>
        <dbReference type="Proteomes" id="UP001591681"/>
    </source>
</evidence>
<evidence type="ECO:0000256" key="7">
    <source>
        <dbReference type="SAM" id="MobiDB-lite"/>
    </source>
</evidence>
<sequence length="558" mass="64665">MVPRSHSAPPDDWTSRLEATLSTFIQAQQARDERWERETEHQDLRWRSMQHQFQQLQMLVSTEQLNQHPADGAMSRLPEPELPDDHSPRQQQPCVCSSSPVSEPSRPVSVTPTAYYGWSPPKMTPYSDDEDIEHYLTTFERLALANQWPRGSWAVYLVPLLTGKARAAYVARDIHDTMDYAKVKDAILNKFEIDHDTYRHRFRSMTDGRRDRQGAAGKAVRPLIKEAGLVVNAGKCQRLLLQGEGEDRRLVQYISRKLFPRKTRIKEAGLVVNAGKCQRLLLQGEGEDRRLVQYISRKLFPRKTRIKEAGLVVNAGKCQRLLLQGEGEDRRLVQYISRKLFPRKTRIKEAGLVVNAGKCQRLLLQGEGEDRRLVQYISRKLFPRKTRIKEAGLVVNAGKCQRLLLQGEGEDRRLVQYISRKLFPRKTRIKEAGLVVNAGKCQRLLLQGEGEDRRLVQYISRKLFPRKTRYSTVEKECLAIKWALDSLRYYLLGKQFVLETDHRALQWLNCMRDSNARVTRWYLSLQPYSFTIRYKAGKDNITADFLSCLYEEVQACHL</sequence>
<proteinExistence type="predicted"/>
<dbReference type="Proteomes" id="UP001591681">
    <property type="component" value="Unassembled WGS sequence"/>
</dbReference>
<protein>
    <recommendedName>
        <fullName evidence="8">Reverse transcriptase RNase H-like domain-containing protein</fullName>
    </recommendedName>
</protein>
<keyword evidence="1" id="KW-0808">Transferase</keyword>
<dbReference type="Pfam" id="PF17917">
    <property type="entry name" value="RT_RNaseH"/>
    <property type="match status" value="1"/>
</dbReference>
<feature type="region of interest" description="Disordered" evidence="7">
    <location>
        <begin position="67"/>
        <end position="108"/>
    </location>
</feature>
<dbReference type="SUPFAM" id="SSF56672">
    <property type="entry name" value="DNA/RNA polymerases"/>
    <property type="match status" value="1"/>
</dbReference>
<dbReference type="GO" id="GO:0016787">
    <property type="term" value="F:hydrolase activity"/>
    <property type="evidence" value="ECO:0007669"/>
    <property type="project" value="UniProtKB-KW"/>
</dbReference>
<evidence type="ECO:0000313" key="9">
    <source>
        <dbReference type="EMBL" id="KAL2080771.1"/>
    </source>
</evidence>
<evidence type="ECO:0000256" key="3">
    <source>
        <dbReference type="ARBA" id="ARBA00022722"/>
    </source>
</evidence>
<dbReference type="InterPro" id="IPR043502">
    <property type="entry name" value="DNA/RNA_pol_sf"/>
</dbReference>
<keyword evidence="2" id="KW-0548">Nucleotidyltransferase</keyword>
<evidence type="ECO:0000256" key="5">
    <source>
        <dbReference type="ARBA" id="ARBA00022801"/>
    </source>
</evidence>
<name>A0ABD1J0N8_9TELE</name>
<reference evidence="9 10" key="1">
    <citation type="submission" date="2024-09" db="EMBL/GenBank/DDBJ databases">
        <title>A chromosome-level genome assembly of Gray's grenadier anchovy, Coilia grayii.</title>
        <authorList>
            <person name="Fu Z."/>
        </authorList>
    </citation>
    <scope>NUCLEOTIDE SEQUENCE [LARGE SCALE GENOMIC DNA]</scope>
    <source>
        <strain evidence="9">G4</strain>
        <tissue evidence="9">Muscle</tissue>
    </source>
</reference>
<evidence type="ECO:0000259" key="8">
    <source>
        <dbReference type="Pfam" id="PF17917"/>
    </source>
</evidence>
<dbReference type="InterPro" id="IPR041373">
    <property type="entry name" value="RT_RNaseH"/>
</dbReference>
<organism evidence="9 10">
    <name type="scientific">Coilia grayii</name>
    <name type="common">Gray's grenadier anchovy</name>
    <dbReference type="NCBI Taxonomy" id="363190"/>
    <lineage>
        <taxon>Eukaryota</taxon>
        <taxon>Metazoa</taxon>
        <taxon>Chordata</taxon>
        <taxon>Craniata</taxon>
        <taxon>Vertebrata</taxon>
        <taxon>Euteleostomi</taxon>
        <taxon>Actinopterygii</taxon>
        <taxon>Neopterygii</taxon>
        <taxon>Teleostei</taxon>
        <taxon>Clupei</taxon>
        <taxon>Clupeiformes</taxon>
        <taxon>Clupeoidei</taxon>
        <taxon>Engraulidae</taxon>
        <taxon>Coilinae</taxon>
        <taxon>Coilia</taxon>
    </lineage>
</organism>
<keyword evidence="10" id="KW-1185">Reference proteome</keyword>
<evidence type="ECO:0000256" key="1">
    <source>
        <dbReference type="ARBA" id="ARBA00022679"/>
    </source>
</evidence>
<feature type="domain" description="Reverse transcriptase RNase H-like" evidence="8">
    <location>
        <begin position="444"/>
        <end position="528"/>
    </location>
</feature>
<evidence type="ECO:0000256" key="6">
    <source>
        <dbReference type="ARBA" id="ARBA00022918"/>
    </source>
</evidence>
<evidence type="ECO:0000256" key="4">
    <source>
        <dbReference type="ARBA" id="ARBA00022759"/>
    </source>
</evidence>
<feature type="compositionally biased region" description="Low complexity" evidence="7">
    <location>
        <begin position="89"/>
        <end position="108"/>
    </location>
</feature>
<evidence type="ECO:0000256" key="2">
    <source>
        <dbReference type="ARBA" id="ARBA00022695"/>
    </source>
</evidence>